<evidence type="ECO:0000313" key="3">
    <source>
        <dbReference type="EMBL" id="SNR14110.1"/>
    </source>
</evidence>
<protein>
    <recommendedName>
        <fullName evidence="2">PASTA domain-containing protein</fullName>
    </recommendedName>
</protein>
<feature type="coiled-coil region" evidence="1">
    <location>
        <begin position="151"/>
        <end position="206"/>
    </location>
</feature>
<dbReference type="SMART" id="SM00740">
    <property type="entry name" value="PASTA"/>
    <property type="match status" value="1"/>
</dbReference>
<dbReference type="CDD" id="cd06577">
    <property type="entry name" value="PASTA_pknB"/>
    <property type="match status" value="1"/>
</dbReference>
<dbReference type="Pfam" id="PF03793">
    <property type="entry name" value="PASTA"/>
    <property type="match status" value="1"/>
</dbReference>
<dbReference type="Gene3D" id="3.30.10.20">
    <property type="match status" value="1"/>
</dbReference>
<feature type="coiled-coil region" evidence="1">
    <location>
        <begin position="235"/>
        <end position="340"/>
    </location>
</feature>
<dbReference type="EMBL" id="LT899436">
    <property type="protein sequence ID" value="SNR14110.1"/>
    <property type="molecule type" value="Genomic_DNA"/>
</dbReference>
<feature type="domain" description="PASTA" evidence="2">
    <location>
        <begin position="427"/>
        <end position="495"/>
    </location>
</feature>
<dbReference type="RefSeq" id="WP_095068976.1">
    <property type="nucleotide sequence ID" value="NZ_LT899436.1"/>
</dbReference>
<dbReference type="PROSITE" id="PS51178">
    <property type="entry name" value="PASTA"/>
    <property type="match status" value="1"/>
</dbReference>
<keyword evidence="4" id="KW-1185">Reference proteome</keyword>
<keyword evidence="1" id="KW-0175">Coiled coil</keyword>
<organism evidence="3 4">
    <name type="scientific">Tenacibaculum jejuense</name>
    <dbReference type="NCBI Taxonomy" id="584609"/>
    <lineage>
        <taxon>Bacteria</taxon>
        <taxon>Pseudomonadati</taxon>
        <taxon>Bacteroidota</taxon>
        <taxon>Flavobacteriia</taxon>
        <taxon>Flavobacteriales</taxon>
        <taxon>Flavobacteriaceae</taxon>
        <taxon>Tenacibaculum</taxon>
    </lineage>
</organism>
<proteinExistence type="predicted"/>
<dbReference type="InterPro" id="IPR005543">
    <property type="entry name" value="PASTA_dom"/>
</dbReference>
<gene>
    <name evidence="3" type="ORF">TJEJU_0310</name>
</gene>
<reference evidence="3 4" key="1">
    <citation type="submission" date="2017-07" db="EMBL/GenBank/DDBJ databases">
        <authorList>
            <person name="Sun Z.S."/>
            <person name="Albrecht U."/>
            <person name="Echele G."/>
            <person name="Lee C.C."/>
        </authorList>
    </citation>
    <scope>NUCLEOTIDE SEQUENCE [LARGE SCALE GENOMIC DNA]</scope>
    <source>
        <strain evidence="4">type strain: KCTC 22618</strain>
    </source>
</reference>
<evidence type="ECO:0000256" key="1">
    <source>
        <dbReference type="SAM" id="Coils"/>
    </source>
</evidence>
<dbReference type="AlphaFoldDB" id="A0A238U6V0"/>
<name>A0A238U6V0_9FLAO</name>
<evidence type="ECO:0000313" key="4">
    <source>
        <dbReference type="Proteomes" id="UP000215214"/>
    </source>
</evidence>
<dbReference type="KEGG" id="tje:TJEJU_0310"/>
<dbReference type="OrthoDB" id="1185377at2"/>
<accession>A0A238U6V0</accession>
<evidence type="ECO:0000259" key="2">
    <source>
        <dbReference type="PROSITE" id="PS51178"/>
    </source>
</evidence>
<sequence length="498" mass="55865">MDIELDFIQFQGQLFNAVNKPVKELPVAIQFYNTNIHSWITLTSLMVKEGKLSQGLEIPDRISTSNQTIRAVREVLRSGGVPSFRLIKVTKETSQPLVIASDFNVQIDKNKGVLILNFGRHWLLTDAFVTNVKTHAIIASPIPLFKANAIINTLESEKDTLTASNKNLDKQITNLNDKTAILEEEKENLMNEMNEVKNETKEKEILFIELNNNVTQLNSDLSKEIESKQSLIDAITVSEGQNLELKNRIKELEAEGNVMLEEKIVQLEDLLKEKQREKEELIEEREAFLFNITKLQNDIRDHNKLLTAKNTELERKQTLITGLEQNIQKLTKELEEVKAFNKTDHPNKLSASKVYGSIVNDVIKADEELLNSKFKLANVSLNLKTTVEKGPEGTMLGLLDFETAKGINGAAISDISIDIVPNQNSVTTVGEKMPNVLGLTETATRKKLSEYGLKLDAIYHPTNDANLIEGQSFKQSPAPEANIVEGQEVVVIFAKPLN</sequence>
<dbReference type="Proteomes" id="UP000215214">
    <property type="component" value="Chromosome TJEJU"/>
</dbReference>